<gene>
    <name evidence="6" type="ORF">forB</name>
</gene>
<evidence type="ECO:0000256" key="4">
    <source>
        <dbReference type="RuleBase" id="RU003694"/>
    </source>
</evidence>
<organism evidence="6">
    <name type="scientific">Streptomyces sp. KY5</name>
    <dbReference type="NCBI Taxonomy" id="1958824"/>
    <lineage>
        <taxon>Bacteria</taxon>
        <taxon>Bacillati</taxon>
        <taxon>Actinomycetota</taxon>
        <taxon>Actinomycetes</taxon>
        <taxon>Kitasatosporales</taxon>
        <taxon>Streptomycetaceae</taxon>
        <taxon>Streptomyces</taxon>
    </lineage>
</organism>
<dbReference type="Gene3D" id="3.40.47.10">
    <property type="match status" value="2"/>
</dbReference>
<dbReference type="Pfam" id="PF00109">
    <property type="entry name" value="ketoacyl-synt"/>
    <property type="match status" value="1"/>
</dbReference>
<evidence type="ECO:0000256" key="1">
    <source>
        <dbReference type="ARBA" id="ARBA00008467"/>
    </source>
</evidence>
<dbReference type="PANTHER" id="PTHR11712:SF322">
    <property type="entry name" value="POLYKETIDE BETA-KETOACYL SYNTHASE 2-RELATED"/>
    <property type="match status" value="1"/>
</dbReference>
<comment type="similarity">
    <text evidence="1 4">Belongs to the thiolase-like superfamily. Beta-ketoacyl-ACP synthases family.</text>
</comment>
<keyword evidence="3" id="KW-0012">Acyltransferase</keyword>
<keyword evidence="2 4" id="KW-0808">Transferase</keyword>
<protein>
    <submittedName>
        <fullName evidence="6">KSB protein</fullName>
    </submittedName>
</protein>
<name>A0A1S5VIF3_9ACTN</name>
<proteinExistence type="inferred from homology"/>
<accession>A0A1S5VIF3</accession>
<feature type="domain" description="Ketosynthase family 3 (KS3)" evidence="5">
    <location>
        <begin position="2"/>
        <end position="407"/>
    </location>
</feature>
<evidence type="ECO:0000313" key="6">
    <source>
        <dbReference type="EMBL" id="AQP25564.1"/>
    </source>
</evidence>
<dbReference type="InterPro" id="IPR014030">
    <property type="entry name" value="Ketoacyl_synth_N"/>
</dbReference>
<dbReference type="PANTHER" id="PTHR11712">
    <property type="entry name" value="POLYKETIDE SYNTHASE-RELATED"/>
    <property type="match status" value="1"/>
</dbReference>
<dbReference type="SUPFAM" id="SSF53901">
    <property type="entry name" value="Thiolase-like"/>
    <property type="match status" value="2"/>
</dbReference>
<dbReference type="GO" id="GO:0004315">
    <property type="term" value="F:3-oxoacyl-[acyl-carrier-protein] synthase activity"/>
    <property type="evidence" value="ECO:0007669"/>
    <property type="project" value="TreeGrafter"/>
</dbReference>
<dbReference type="PROSITE" id="PS52004">
    <property type="entry name" value="KS3_2"/>
    <property type="match status" value="1"/>
</dbReference>
<dbReference type="InterPro" id="IPR020841">
    <property type="entry name" value="PKS_Beta-ketoAc_synthase_dom"/>
</dbReference>
<evidence type="ECO:0000256" key="3">
    <source>
        <dbReference type="ARBA" id="ARBA00023315"/>
    </source>
</evidence>
<dbReference type="InterPro" id="IPR000794">
    <property type="entry name" value="Beta-ketoacyl_synthase"/>
</dbReference>
<reference evidence="6" key="1">
    <citation type="submission" date="2016-09" db="EMBL/GenBank/DDBJ databases">
        <title>Formicamycins, antibacterial polyketides produced by Streptomyces formicae isolated from African Tetraponera plant-ants.</title>
        <authorList>
            <person name="Qin Z."/>
            <person name="Munnoch J.T."/>
            <person name="Devine R."/>
            <person name="Holmes N.A."/>
            <person name="Seipke R.F."/>
            <person name="Wilkinson B."/>
            <person name="Hutchings M.I."/>
        </authorList>
    </citation>
    <scope>NUCLEOTIDE SEQUENCE</scope>
    <source>
        <strain evidence="6">KY5</strain>
    </source>
</reference>
<dbReference type="GO" id="GO:0006633">
    <property type="term" value="P:fatty acid biosynthetic process"/>
    <property type="evidence" value="ECO:0007669"/>
    <property type="project" value="TreeGrafter"/>
</dbReference>
<evidence type="ECO:0000259" key="5">
    <source>
        <dbReference type="PROSITE" id="PS52004"/>
    </source>
</evidence>
<dbReference type="Pfam" id="PF02801">
    <property type="entry name" value="Ketoacyl-synt_C"/>
    <property type="match status" value="1"/>
</dbReference>
<dbReference type="EMBL" id="KX859301">
    <property type="protein sequence ID" value="AQP25564.1"/>
    <property type="molecule type" value="Genomic_DNA"/>
</dbReference>
<dbReference type="InterPro" id="IPR016039">
    <property type="entry name" value="Thiolase-like"/>
</dbReference>
<dbReference type="InterPro" id="IPR014031">
    <property type="entry name" value="Ketoacyl_synth_C"/>
</dbReference>
<sequence length="415" mass="42703">MTRRTVITGVGAIAPTGIGIDLVWKAAREGLCAIAPLTRYDPRGTPLALAGEIRGFEPLEHLEGRIVAQTDRFTHLALAASDMALRDAALSPAELPPYSFGVVTASCAGGVEFGQQEIQRLWSKGPRHVGPYQSIAWFYAASTGQISLRHGLKGPSGVLVTDEAGGLDAVAYARREIGRGATAMLAGGAEAPLSPFSMACQFGHGLLSAERDARRGYLPFTARAPGFVPAEGGAMIVLEEAGAALARDAEPQAEVLGHGTTFTGARRFGPSAEGLAAAARIALAEAGVGRHEVDVVFADALGVPEADAAEVAALRAVFGARLRSVPVTAPKSGTGRAYSGAAALDVALAVRGLRHGVIPPTPRVGTTDPALHDLNLVTGRARTVPVRTALLLSRGLAGNNSALVLGRSPSQGETS</sequence>
<evidence type="ECO:0000256" key="2">
    <source>
        <dbReference type="ARBA" id="ARBA00022679"/>
    </source>
</evidence>
<dbReference type="AlphaFoldDB" id="A0A1S5VIF3"/>